<feature type="region of interest" description="Disordered" evidence="1">
    <location>
        <begin position="1"/>
        <end position="35"/>
    </location>
</feature>
<name>A0AAV8S7X3_9ROSI</name>
<dbReference type="AlphaFoldDB" id="A0AAV8S7X3"/>
<evidence type="ECO:0000313" key="2">
    <source>
        <dbReference type="EMBL" id="KAJ8748296.1"/>
    </source>
</evidence>
<feature type="region of interest" description="Disordered" evidence="1">
    <location>
        <begin position="51"/>
        <end position="72"/>
    </location>
</feature>
<organism evidence="2 3">
    <name type="scientific">Erythroxylum novogranatense</name>
    <dbReference type="NCBI Taxonomy" id="1862640"/>
    <lineage>
        <taxon>Eukaryota</taxon>
        <taxon>Viridiplantae</taxon>
        <taxon>Streptophyta</taxon>
        <taxon>Embryophyta</taxon>
        <taxon>Tracheophyta</taxon>
        <taxon>Spermatophyta</taxon>
        <taxon>Magnoliopsida</taxon>
        <taxon>eudicotyledons</taxon>
        <taxon>Gunneridae</taxon>
        <taxon>Pentapetalae</taxon>
        <taxon>rosids</taxon>
        <taxon>fabids</taxon>
        <taxon>Malpighiales</taxon>
        <taxon>Erythroxylaceae</taxon>
        <taxon>Erythroxylum</taxon>
    </lineage>
</organism>
<evidence type="ECO:0000313" key="3">
    <source>
        <dbReference type="Proteomes" id="UP001159364"/>
    </source>
</evidence>
<protein>
    <submittedName>
        <fullName evidence="2">Uncharacterized protein</fullName>
    </submittedName>
</protein>
<feature type="compositionally biased region" description="Low complexity" evidence="1">
    <location>
        <begin position="204"/>
        <end position="216"/>
    </location>
</feature>
<gene>
    <name evidence="2" type="ORF">K2173_001715</name>
</gene>
<feature type="compositionally biased region" description="Basic and acidic residues" evidence="1">
    <location>
        <begin position="130"/>
        <end position="142"/>
    </location>
</feature>
<dbReference type="EMBL" id="JAIWQS010000012">
    <property type="protein sequence ID" value="KAJ8748296.1"/>
    <property type="molecule type" value="Genomic_DNA"/>
</dbReference>
<feature type="region of interest" description="Disordered" evidence="1">
    <location>
        <begin position="130"/>
        <end position="185"/>
    </location>
</feature>
<sequence>MVQITNHINQPSNPTSPTISKSSSQIHHHHGQASNDYFKNILESFPSHRQNAHYDRKHSSGSPKFSPVPRSHNQSDYWKQLLEFGIASHNEKKHLSEQSVSSAKSLAIAPESCASYPDISLLDESLLDGRRSAPPDFQELRRSQQSSTSLIANDPVKGSSSSSSSSSASELSSSSSSPELESQPTKRTYLDAALTISNFKQKPSRQPSSSAQGQPSGDRNSENIRKATLQKIPSLKPPSGSTKSLIKFGTVDETLIRDCSQYSAVTFISQPPKARNVFRSISSCKPSSVLPRTMSYADGLSIKDNESQVQQARPLLRKYSADFMESVACASGNNILERCNSCSNPLKHCCSQTILTTVLAKSSST</sequence>
<proteinExistence type="predicted"/>
<feature type="compositionally biased region" description="Low complexity" evidence="1">
    <location>
        <begin position="159"/>
        <end position="182"/>
    </location>
</feature>
<feature type="region of interest" description="Disordered" evidence="1">
    <location>
        <begin position="198"/>
        <end position="221"/>
    </location>
</feature>
<comment type="caution">
    <text evidence="2">The sequence shown here is derived from an EMBL/GenBank/DDBJ whole genome shotgun (WGS) entry which is preliminary data.</text>
</comment>
<feature type="compositionally biased region" description="Polar residues" evidence="1">
    <location>
        <begin position="1"/>
        <end position="18"/>
    </location>
</feature>
<accession>A0AAV8S7X3</accession>
<keyword evidence="3" id="KW-1185">Reference proteome</keyword>
<evidence type="ECO:0000256" key="1">
    <source>
        <dbReference type="SAM" id="MobiDB-lite"/>
    </source>
</evidence>
<reference evidence="2 3" key="1">
    <citation type="submission" date="2021-09" db="EMBL/GenBank/DDBJ databases">
        <title>Genomic insights and catalytic innovation underlie evolution of tropane alkaloids biosynthesis.</title>
        <authorList>
            <person name="Wang Y.-J."/>
            <person name="Tian T."/>
            <person name="Huang J.-P."/>
            <person name="Huang S.-X."/>
        </authorList>
    </citation>
    <scope>NUCLEOTIDE SEQUENCE [LARGE SCALE GENOMIC DNA]</scope>
    <source>
        <strain evidence="2">KIB-2018</strain>
        <tissue evidence="2">Leaf</tissue>
    </source>
</reference>
<dbReference type="Proteomes" id="UP001159364">
    <property type="component" value="Linkage Group LG12"/>
</dbReference>